<reference evidence="1" key="1">
    <citation type="journal article" date="2019" name="Sci. Rep.">
        <title>Draft genome of Tanacetum cinerariifolium, the natural source of mosquito coil.</title>
        <authorList>
            <person name="Yamashiro T."/>
            <person name="Shiraishi A."/>
            <person name="Satake H."/>
            <person name="Nakayama K."/>
        </authorList>
    </citation>
    <scope>NUCLEOTIDE SEQUENCE</scope>
</reference>
<gene>
    <name evidence="1" type="ORF">Tci_600935</name>
</gene>
<name>A0A699JFX4_TANCI</name>
<dbReference type="AlphaFoldDB" id="A0A699JFX4"/>
<dbReference type="GO" id="GO:0016787">
    <property type="term" value="F:hydrolase activity"/>
    <property type="evidence" value="ECO:0007669"/>
    <property type="project" value="UniProtKB-KW"/>
</dbReference>
<protein>
    <submittedName>
        <fullName evidence="1">Ubiquitin hydrolase</fullName>
    </submittedName>
</protein>
<organism evidence="1">
    <name type="scientific">Tanacetum cinerariifolium</name>
    <name type="common">Dalmatian daisy</name>
    <name type="synonym">Chrysanthemum cinerariifolium</name>
    <dbReference type="NCBI Taxonomy" id="118510"/>
    <lineage>
        <taxon>Eukaryota</taxon>
        <taxon>Viridiplantae</taxon>
        <taxon>Streptophyta</taxon>
        <taxon>Embryophyta</taxon>
        <taxon>Tracheophyta</taxon>
        <taxon>Spermatophyta</taxon>
        <taxon>Magnoliopsida</taxon>
        <taxon>eudicotyledons</taxon>
        <taxon>Gunneridae</taxon>
        <taxon>Pentapetalae</taxon>
        <taxon>asterids</taxon>
        <taxon>campanulids</taxon>
        <taxon>Asterales</taxon>
        <taxon>Asteraceae</taxon>
        <taxon>Asteroideae</taxon>
        <taxon>Anthemideae</taxon>
        <taxon>Anthemidinae</taxon>
        <taxon>Tanacetum</taxon>
    </lineage>
</organism>
<comment type="caution">
    <text evidence="1">The sequence shown here is derived from an EMBL/GenBank/DDBJ whole genome shotgun (WGS) entry which is preliminary data.</text>
</comment>
<proteinExistence type="predicted"/>
<accession>A0A699JFX4</accession>
<dbReference type="EMBL" id="BKCJ010398965">
    <property type="protein sequence ID" value="GFA28963.1"/>
    <property type="molecule type" value="Genomic_DNA"/>
</dbReference>
<keyword evidence="1" id="KW-0378">Hydrolase</keyword>
<sequence length="426" mass="49522">MNSTRPQTTQDLMIILIQRVQRLERELKARTPIHKVDRGRSRPVMAWISKKRLLSATITLSNKVEDPILVFNKWYQSLVRSFDQEKNNIQAQQEKKMVKTSSSSENKPCCSKAYKKNTKTLNSKITDLTDKLSDANNMIYHYKLALAQVESRLVEHKDRELKYYEKIRILEFNTESRANCIKSLTNDLELLKKKKGYYIVPPLPALIYSHLKKDMSWTRHPECADDTTKASPSTISPKPFIKFVKANDNPTKSKTDKVETAKKPPVKYAKQYKKPTKKPTVRGNQRNWNNLKSQQLGANYLMKKKACYNYGGIDHLSYDCGKWVKMGRSCPKNNNTHKSMQPRPVIHRVDRFPIVDLKFSTAVKRVKTVAPRPNMNSTRPQTTQDLMIILIQRVQRLERELKARTPIHKVDRGRSRPVMAWISKKV</sequence>
<evidence type="ECO:0000313" key="1">
    <source>
        <dbReference type="EMBL" id="GFA28963.1"/>
    </source>
</evidence>